<dbReference type="OrthoDB" id="8909168at2"/>
<dbReference type="Proteomes" id="UP000252884">
    <property type="component" value="Unassembled WGS sequence"/>
</dbReference>
<name>A0A368Y2C4_9BURK</name>
<comment type="caution">
    <text evidence="1">The sequence shown here is derived from an EMBL/GenBank/DDBJ whole genome shotgun (WGS) entry which is preliminary data.</text>
</comment>
<organism evidence="1 2">
    <name type="scientific">Pseudorhodoferax soli</name>
    <dbReference type="NCBI Taxonomy" id="545864"/>
    <lineage>
        <taxon>Bacteria</taxon>
        <taxon>Pseudomonadati</taxon>
        <taxon>Pseudomonadota</taxon>
        <taxon>Betaproteobacteria</taxon>
        <taxon>Burkholderiales</taxon>
        <taxon>Comamonadaceae</taxon>
    </lineage>
</organism>
<gene>
    <name evidence="1" type="ORF">DES41_102576</name>
</gene>
<dbReference type="AlphaFoldDB" id="A0A368Y2C4"/>
<evidence type="ECO:0000313" key="1">
    <source>
        <dbReference type="EMBL" id="RCW74255.1"/>
    </source>
</evidence>
<proteinExistence type="predicted"/>
<accession>A0A368Y2C4</accession>
<protein>
    <submittedName>
        <fullName evidence="1">Uncharacterized protein</fullName>
    </submittedName>
</protein>
<dbReference type="EMBL" id="QPJK01000002">
    <property type="protein sequence ID" value="RCW74255.1"/>
    <property type="molecule type" value="Genomic_DNA"/>
</dbReference>
<sequence>MKQIRISSTREVAQNQGQRFVCEWMEGSLMNRWLLKNRLAEALEVHGEGSHWVESRDTEHVRQPAHA</sequence>
<keyword evidence="2" id="KW-1185">Reference proteome</keyword>
<evidence type="ECO:0000313" key="2">
    <source>
        <dbReference type="Proteomes" id="UP000252884"/>
    </source>
</evidence>
<reference evidence="1 2" key="1">
    <citation type="submission" date="2018-07" db="EMBL/GenBank/DDBJ databases">
        <title>Genomic Encyclopedia of Type Strains, Phase IV (KMG-IV): sequencing the most valuable type-strain genomes for metagenomic binning, comparative biology and taxonomic classification.</title>
        <authorList>
            <person name="Goeker M."/>
        </authorList>
    </citation>
    <scope>NUCLEOTIDE SEQUENCE [LARGE SCALE GENOMIC DNA]</scope>
    <source>
        <strain evidence="1 2">DSM 21634</strain>
    </source>
</reference>
<dbReference type="RefSeq" id="WP_147282823.1">
    <property type="nucleotide sequence ID" value="NZ_QPJK01000002.1"/>
</dbReference>